<sequence>MLAVTSNAFLGDSNKDFLANWQETFVLFALPGSGLGLKGLLERNRSAILIEHLRPPSGPFALLADLPKWLGHHLLDPTRPLLFLDRAFEVGELTEEERAGRASPRGLRAELDEAGRLRLLRLGGMIATSPVLPPFLRILAQQEVAAATALDLLRTAFPDSGT</sequence>
<name>A0AAX1UL21_CERSP</name>
<dbReference type="AlphaFoldDB" id="A0AAX1UL21"/>
<evidence type="ECO:0000313" key="2">
    <source>
        <dbReference type="Proteomes" id="UP000266305"/>
    </source>
</evidence>
<gene>
    <name evidence="1" type="ORF">D1114_11365</name>
</gene>
<proteinExistence type="predicted"/>
<evidence type="ECO:0000313" key="1">
    <source>
        <dbReference type="EMBL" id="RHZ94662.1"/>
    </source>
</evidence>
<dbReference type="Proteomes" id="UP000266305">
    <property type="component" value="Unassembled WGS sequence"/>
</dbReference>
<accession>A0AAX1UL21</accession>
<dbReference type="RefSeq" id="WP_119000214.1">
    <property type="nucleotide sequence ID" value="NZ_QWGP01000011.1"/>
</dbReference>
<organism evidence="1 2">
    <name type="scientific">Cereibacter sphaeroides</name>
    <name type="common">Rhodobacter sphaeroides</name>
    <dbReference type="NCBI Taxonomy" id="1063"/>
    <lineage>
        <taxon>Bacteria</taxon>
        <taxon>Pseudomonadati</taxon>
        <taxon>Pseudomonadota</taxon>
        <taxon>Alphaproteobacteria</taxon>
        <taxon>Rhodobacterales</taxon>
        <taxon>Paracoccaceae</taxon>
        <taxon>Cereibacter</taxon>
    </lineage>
</organism>
<protein>
    <submittedName>
        <fullName evidence="1">Uncharacterized protein</fullName>
    </submittedName>
</protein>
<reference evidence="1 2" key="1">
    <citation type="submission" date="2018-08" db="EMBL/GenBank/DDBJ databases">
        <title>Draft genome sequence of Rhodobacter sphaeroides FY.</title>
        <authorList>
            <person name="Rayyan A."/>
            <person name="Meyer T.E."/>
            <person name="Kyndt J.A."/>
        </authorList>
    </citation>
    <scope>NUCLEOTIDE SEQUENCE [LARGE SCALE GENOMIC DNA]</scope>
    <source>
        <strain evidence="1 2">FY</strain>
    </source>
</reference>
<comment type="caution">
    <text evidence="1">The sequence shown here is derived from an EMBL/GenBank/DDBJ whole genome shotgun (WGS) entry which is preliminary data.</text>
</comment>
<dbReference type="EMBL" id="QWGP01000011">
    <property type="protein sequence ID" value="RHZ94662.1"/>
    <property type="molecule type" value="Genomic_DNA"/>
</dbReference>